<accession>A0A8J2WG00</accession>
<evidence type="ECO:0000256" key="9">
    <source>
        <dbReference type="ARBA" id="ARBA00022741"/>
    </source>
</evidence>
<evidence type="ECO:0000256" key="7">
    <source>
        <dbReference type="ARBA" id="ARBA00022607"/>
    </source>
</evidence>
<evidence type="ECO:0000256" key="18">
    <source>
        <dbReference type="ARBA" id="ARBA00037422"/>
    </source>
</evidence>
<dbReference type="OrthoDB" id="158672at2759"/>
<evidence type="ECO:0000256" key="6">
    <source>
        <dbReference type="ARBA" id="ARBA00022553"/>
    </source>
</evidence>
<comment type="subcellular location">
    <subcellularLocation>
        <location evidence="1 21">Cell membrane</location>
        <topology evidence="1 21">Multi-pass membrane protein</topology>
    </subcellularLocation>
</comment>
<keyword evidence="7" id="KW-0740">Sodium/potassium transport</keyword>
<dbReference type="SFLD" id="SFLDF00027">
    <property type="entry name" value="p-type_atpase"/>
    <property type="match status" value="1"/>
</dbReference>
<feature type="transmembrane region" description="Helical" evidence="21">
    <location>
        <begin position="990"/>
        <end position="1008"/>
    </location>
</feature>
<evidence type="ECO:0000256" key="21">
    <source>
        <dbReference type="RuleBase" id="RU362084"/>
    </source>
</evidence>
<dbReference type="FunFam" id="2.70.150.10:FF:000003">
    <property type="entry name" value="Sodium/potassium-transporting ATPase subunit alpha"/>
    <property type="match status" value="1"/>
</dbReference>
<dbReference type="GO" id="GO:0005886">
    <property type="term" value="C:plasma membrane"/>
    <property type="evidence" value="ECO:0007669"/>
    <property type="project" value="UniProtKB-SubCell"/>
</dbReference>
<evidence type="ECO:0000256" key="8">
    <source>
        <dbReference type="ARBA" id="ARBA00022692"/>
    </source>
</evidence>
<dbReference type="InterPro" id="IPR023299">
    <property type="entry name" value="ATPase_P-typ_cyto_dom_N"/>
</dbReference>
<dbReference type="InterPro" id="IPR036412">
    <property type="entry name" value="HAD-like_sf"/>
</dbReference>
<evidence type="ECO:0000256" key="3">
    <source>
        <dbReference type="ARBA" id="ARBA00022448"/>
    </source>
</evidence>
<feature type="transmembrane region" description="Helical" evidence="21">
    <location>
        <begin position="1061"/>
        <end position="1077"/>
    </location>
</feature>
<evidence type="ECO:0000256" key="12">
    <source>
        <dbReference type="ARBA" id="ARBA00022967"/>
    </source>
</evidence>
<evidence type="ECO:0000256" key="4">
    <source>
        <dbReference type="ARBA" id="ARBA00022475"/>
    </source>
</evidence>
<keyword evidence="14" id="KW-0915">Sodium</keyword>
<evidence type="ECO:0000256" key="11">
    <source>
        <dbReference type="ARBA" id="ARBA00022958"/>
    </source>
</evidence>
<dbReference type="FunFam" id="3.40.1110.10:FF:000001">
    <property type="entry name" value="Sodium/potassium-transporting ATPase subunit alpha"/>
    <property type="match status" value="1"/>
</dbReference>
<dbReference type="NCBIfam" id="TIGR01494">
    <property type="entry name" value="ATPase_P-type"/>
    <property type="match status" value="2"/>
</dbReference>
<sequence>MAEYGRADSYRTATTATLPDDCLRADGAAKYRRKDAAPGKKGAPKKAGKDMNELKQELDIDDHKIPIEELYQRLGTNPETGLTTAQAKAIFERDGPNALTPPKTTPEWVKFCKNLFGGFSLLLWVGAILCFVAYSIEVSTEEDVLGDNLYLGIVLTAVVVVTGVFSYYQESKSNKIMESFKNMVPQYAVVVREGLKQTMKAEEICIGDIVEVKFGDRIPADIRIIEARSFKVDNSSLTGESEPQSRSHEFTNENPLETKNLAFFSTNAVEGTARAIVISIGDNTVMGRIAGLTSGLSSGETPIAREIAHFIHLITGVAVFLGVTFFIIALILGYQWLDAVIFLIGIIVANVPEGLLATVTVCLTLTAKRMASKNCLVKNLEAVETLGSTSTICSDKTGTLTQNRMTVAHMWFDGQIIEADTTEDQSGAQYDKTSSGWKALSRVAGLCSRAEFKPGQDNIPILKREVNGDASEAALLKCIELATGEAMAIRARNKKVCEVPFNSTNKYQVSIHDNEDKNDGRYFLAMKGAPERILDVCSTILLNGVEKPLDNEMRDAFNTAYMELGGLGERVLGFCDTLLPLDKFPKGYAFNADDPNFPLTGLRFVGLISMIDPPRAAVPDAVAKCRSAGIKVIMVTGDHPITAKAIAKSVGIISEGNETVEDMAQRLNIPVEEVDKRLAKAAVVHGGELRDMDSDDLDDVLRNHTEIVFARTSPQQKLIIVEGCQRLGAIVAVTGDGVNDSPALKKADIGVAMGIAGSDVSKQAADMILLDDNFASIVTGVEEGRLIFDNLKKSIAYTLTSNIPEISPFLLFICCDIPLPLGTVTILCIDLGTDMVPAISLAYESAENDIMKRPPRNPVKDKLVNESLRGGRIGYHETSAEKSIHRQTGERKVPAISLAYEAAESDIMKRQPRNPFTDKLVNYRLISMAYGQVGMIQASAGFFVYFVIMAENGFRPDLLFGIRKNWDSRAVNDLQDSYGQEWTYDARKQLEYTCHTAFFVSIVVVQWADLIICKTRRNSIVHQGMRNHVLNFGLLFETAMAAFLSYTPGMDKGLRMYPLKINWWLPAIPFSILIFVYDECRKFILRRNPGGWVERETYY</sequence>
<evidence type="ECO:0000313" key="24">
    <source>
        <dbReference type="EMBL" id="CAH0103010.1"/>
    </source>
</evidence>
<keyword evidence="8 21" id="KW-0812">Transmembrane</keyword>
<dbReference type="NCBIfam" id="TIGR01106">
    <property type="entry name" value="ATPase-IIC_X-K"/>
    <property type="match status" value="1"/>
</dbReference>
<comment type="subunit">
    <text evidence="19">The sodium/potassium-transporting ATPase is composed of a catalytic alpha subunit, an auxiliary non-catalytic beta subunit and an additional regulatory subunit.</text>
</comment>
<protein>
    <recommendedName>
        <fullName evidence="21">Sodium/potassium-transporting ATPase subunit alpha</fullName>
    </recommendedName>
</protein>
<dbReference type="GO" id="GO:1902600">
    <property type="term" value="P:proton transmembrane transport"/>
    <property type="evidence" value="ECO:0007669"/>
    <property type="project" value="TreeGrafter"/>
</dbReference>
<dbReference type="SUPFAM" id="SSF81660">
    <property type="entry name" value="Metal cation-transporting ATPase, ATP-binding domain N"/>
    <property type="match status" value="1"/>
</dbReference>
<dbReference type="AlphaFoldDB" id="A0A8J2WG00"/>
<keyword evidence="5 21" id="KW-0633">Potassium transport</keyword>
<dbReference type="SFLD" id="SFLDS00003">
    <property type="entry name" value="Haloacid_Dehalogenase"/>
    <property type="match status" value="1"/>
</dbReference>
<dbReference type="InterPro" id="IPR008250">
    <property type="entry name" value="ATPase_P-typ_transduc_dom_A_sf"/>
</dbReference>
<keyword evidence="17" id="KW-0739">Sodium transport</keyword>
<dbReference type="SUPFAM" id="SSF81653">
    <property type="entry name" value="Calcium ATPase, transduction domain A"/>
    <property type="match status" value="1"/>
</dbReference>
<feature type="transmembrane region" description="Helical" evidence="21">
    <location>
        <begin position="115"/>
        <end position="136"/>
    </location>
</feature>
<evidence type="ECO:0000256" key="17">
    <source>
        <dbReference type="ARBA" id="ARBA00023201"/>
    </source>
</evidence>
<comment type="similarity">
    <text evidence="2 21">Belongs to the cation transport ATPase (P-type) (TC 3.A.3) family. Type IIC subfamily.</text>
</comment>
<evidence type="ECO:0000256" key="10">
    <source>
        <dbReference type="ARBA" id="ARBA00022840"/>
    </source>
</evidence>
<dbReference type="GO" id="GO:0005391">
    <property type="term" value="F:P-type sodium:potassium-exchanging transporter activity"/>
    <property type="evidence" value="ECO:0007669"/>
    <property type="project" value="UniProtKB-EC"/>
</dbReference>
<gene>
    <name evidence="24" type="ORF">DGAL_LOCUS5543</name>
</gene>
<feature type="transmembrane region" description="Helical" evidence="21">
    <location>
        <begin position="148"/>
        <end position="168"/>
    </location>
</feature>
<feature type="transmembrane region" description="Helical" evidence="21">
    <location>
        <begin position="340"/>
        <end position="363"/>
    </location>
</feature>
<dbReference type="InterPro" id="IPR004014">
    <property type="entry name" value="ATPase_P-typ_cation-transptr_N"/>
</dbReference>
<dbReference type="GO" id="GO:1990573">
    <property type="term" value="P:potassium ion import across plasma membrane"/>
    <property type="evidence" value="ECO:0007669"/>
    <property type="project" value="TreeGrafter"/>
</dbReference>
<dbReference type="SUPFAM" id="SSF56784">
    <property type="entry name" value="HAD-like"/>
    <property type="match status" value="1"/>
</dbReference>
<dbReference type="PROSITE" id="PS00154">
    <property type="entry name" value="ATPASE_E1_E2"/>
    <property type="match status" value="1"/>
</dbReference>
<dbReference type="GO" id="GO:0046872">
    <property type="term" value="F:metal ion binding"/>
    <property type="evidence" value="ECO:0007669"/>
    <property type="project" value="UniProtKB-KW"/>
</dbReference>
<dbReference type="Gene3D" id="3.40.50.1000">
    <property type="entry name" value="HAD superfamily/HAD-like"/>
    <property type="match status" value="1"/>
</dbReference>
<keyword evidence="3 21" id="KW-0813">Transport</keyword>
<feature type="domain" description="Cation-transporting P-type ATPase N-terminal" evidence="23">
    <location>
        <begin position="61"/>
        <end position="135"/>
    </location>
</feature>
<dbReference type="GO" id="GO:0006883">
    <property type="term" value="P:intracellular sodium ion homeostasis"/>
    <property type="evidence" value="ECO:0007669"/>
    <property type="project" value="TreeGrafter"/>
</dbReference>
<dbReference type="InterPro" id="IPR044492">
    <property type="entry name" value="P_typ_ATPase_HD_dom"/>
</dbReference>
<dbReference type="PANTHER" id="PTHR43294:SF13">
    <property type="entry name" value="SODIUM_POTASSIUM-TRANSPORTING ATPASE SUBUNIT ALPHA"/>
    <property type="match status" value="1"/>
</dbReference>
<dbReference type="InterPro" id="IPR006068">
    <property type="entry name" value="ATPase_P-typ_cation-transptr_C"/>
</dbReference>
<dbReference type="Pfam" id="PF00689">
    <property type="entry name" value="Cation_ATPase_C"/>
    <property type="match status" value="2"/>
</dbReference>
<dbReference type="InterPro" id="IPR059000">
    <property type="entry name" value="ATPase_P-type_domA"/>
</dbReference>
<dbReference type="GO" id="GO:0030007">
    <property type="term" value="P:intracellular potassium ion homeostasis"/>
    <property type="evidence" value="ECO:0007669"/>
    <property type="project" value="TreeGrafter"/>
</dbReference>
<feature type="transmembrane region" description="Helical" evidence="21">
    <location>
        <begin position="1029"/>
        <end position="1049"/>
    </location>
</feature>
<dbReference type="PANTHER" id="PTHR43294">
    <property type="entry name" value="SODIUM/POTASSIUM-TRANSPORTING ATPASE SUBUNIT ALPHA"/>
    <property type="match status" value="1"/>
</dbReference>
<keyword evidence="4" id="KW-1003">Cell membrane</keyword>
<dbReference type="FunFam" id="1.20.1110.10:FF:000095">
    <property type="entry name" value="Sodium/potassium-transporting ATPase subunit alpha-1"/>
    <property type="match status" value="3"/>
</dbReference>
<dbReference type="InterPro" id="IPR001757">
    <property type="entry name" value="P_typ_ATPase"/>
</dbReference>
<comment type="catalytic activity">
    <reaction evidence="20">
        <text>K(+)(out) + Na(+)(in) + ATP + H2O = K(+)(in) + Na(+)(out) + ADP + phosphate + H(+)</text>
        <dbReference type="Rhea" id="RHEA:18353"/>
        <dbReference type="ChEBI" id="CHEBI:15377"/>
        <dbReference type="ChEBI" id="CHEBI:15378"/>
        <dbReference type="ChEBI" id="CHEBI:29101"/>
        <dbReference type="ChEBI" id="CHEBI:29103"/>
        <dbReference type="ChEBI" id="CHEBI:30616"/>
        <dbReference type="ChEBI" id="CHEBI:43474"/>
        <dbReference type="ChEBI" id="CHEBI:456216"/>
        <dbReference type="EC" id="7.2.2.13"/>
    </reaction>
</comment>
<feature type="compositionally biased region" description="Basic and acidic residues" evidence="22">
    <location>
        <begin position="29"/>
        <end position="38"/>
    </location>
</feature>
<dbReference type="SFLD" id="SFLDG00002">
    <property type="entry name" value="C1.7:_P-type_atpase_like"/>
    <property type="match status" value="1"/>
</dbReference>
<dbReference type="Gene3D" id="3.40.1110.10">
    <property type="entry name" value="Calcium-transporting ATPase, cytoplasmic domain N"/>
    <property type="match status" value="1"/>
</dbReference>
<keyword evidence="11 21" id="KW-0630">Potassium</keyword>
<evidence type="ECO:0000256" key="13">
    <source>
        <dbReference type="ARBA" id="ARBA00022989"/>
    </source>
</evidence>
<keyword evidence="15 21" id="KW-0406">Ion transport</keyword>
<dbReference type="GO" id="GO:0016887">
    <property type="term" value="F:ATP hydrolysis activity"/>
    <property type="evidence" value="ECO:0007669"/>
    <property type="project" value="InterPro"/>
</dbReference>
<evidence type="ECO:0000313" key="25">
    <source>
        <dbReference type="Proteomes" id="UP000789390"/>
    </source>
</evidence>
<evidence type="ECO:0000256" key="5">
    <source>
        <dbReference type="ARBA" id="ARBA00022538"/>
    </source>
</evidence>
<dbReference type="InterPro" id="IPR050510">
    <property type="entry name" value="Cation_transp_ATPase_P-type"/>
</dbReference>
<dbReference type="Proteomes" id="UP000789390">
    <property type="component" value="Unassembled WGS sequence"/>
</dbReference>
<dbReference type="InterPro" id="IPR018303">
    <property type="entry name" value="ATPase_P-typ_P_site"/>
</dbReference>
<dbReference type="EMBL" id="CAKKLH010000101">
    <property type="protein sequence ID" value="CAH0103010.1"/>
    <property type="molecule type" value="Genomic_DNA"/>
</dbReference>
<dbReference type="InterPro" id="IPR023214">
    <property type="entry name" value="HAD_sf"/>
</dbReference>
<dbReference type="InterPro" id="IPR023298">
    <property type="entry name" value="ATPase_P-typ_TM_dom_sf"/>
</dbReference>
<evidence type="ECO:0000259" key="23">
    <source>
        <dbReference type="SMART" id="SM00831"/>
    </source>
</evidence>
<feature type="region of interest" description="Disordered" evidence="22">
    <location>
        <begin position="29"/>
        <end position="51"/>
    </location>
</feature>
<evidence type="ECO:0000256" key="22">
    <source>
        <dbReference type="SAM" id="MobiDB-lite"/>
    </source>
</evidence>
<comment type="caution">
    <text evidence="24">The sequence shown here is derived from an EMBL/GenBank/DDBJ whole genome shotgun (WGS) entry which is preliminary data.</text>
</comment>
<dbReference type="PRINTS" id="PR00121">
    <property type="entry name" value="NAKATPASE"/>
</dbReference>
<dbReference type="Gene3D" id="1.20.1110.10">
    <property type="entry name" value="Calcium-transporting ATPase, transmembrane domain"/>
    <property type="match status" value="2"/>
</dbReference>
<proteinExistence type="inferred from homology"/>
<comment type="function">
    <text evidence="18">This is the catalytic component of the active enzyme, which catalyzes the hydrolysis of ATP coupled with the exchange of sodium and potassium ions across the plasma membrane. This action creates the electrochemical gradient of sodium and potassium ions, providing the energy for active transport of various nutrients.</text>
</comment>
<dbReference type="CDD" id="cd02608">
    <property type="entry name" value="P-type_ATPase_Na-K_like"/>
    <property type="match status" value="1"/>
</dbReference>
<keyword evidence="6" id="KW-0597">Phosphoprotein</keyword>
<evidence type="ECO:0000256" key="16">
    <source>
        <dbReference type="ARBA" id="ARBA00023136"/>
    </source>
</evidence>
<feature type="transmembrane region" description="Helical" evidence="21">
    <location>
        <begin position="310"/>
        <end position="334"/>
    </location>
</feature>
<evidence type="ECO:0000256" key="15">
    <source>
        <dbReference type="ARBA" id="ARBA00023065"/>
    </source>
</evidence>
<evidence type="ECO:0000256" key="1">
    <source>
        <dbReference type="ARBA" id="ARBA00004651"/>
    </source>
</evidence>
<evidence type="ECO:0000256" key="14">
    <source>
        <dbReference type="ARBA" id="ARBA00023053"/>
    </source>
</evidence>
<evidence type="ECO:0000256" key="2">
    <source>
        <dbReference type="ARBA" id="ARBA00006934"/>
    </source>
</evidence>
<evidence type="ECO:0000256" key="20">
    <source>
        <dbReference type="ARBA" id="ARBA00049388"/>
    </source>
</evidence>
<name>A0A8J2WG00_9CRUS</name>
<keyword evidence="12" id="KW-1278">Translocase</keyword>
<organism evidence="24 25">
    <name type="scientific">Daphnia galeata</name>
    <dbReference type="NCBI Taxonomy" id="27404"/>
    <lineage>
        <taxon>Eukaryota</taxon>
        <taxon>Metazoa</taxon>
        <taxon>Ecdysozoa</taxon>
        <taxon>Arthropoda</taxon>
        <taxon>Crustacea</taxon>
        <taxon>Branchiopoda</taxon>
        <taxon>Diplostraca</taxon>
        <taxon>Cladocera</taxon>
        <taxon>Anomopoda</taxon>
        <taxon>Daphniidae</taxon>
        <taxon>Daphnia</taxon>
    </lineage>
</organism>
<keyword evidence="9 21" id="KW-0547">Nucleotide-binding</keyword>
<dbReference type="SMART" id="SM00831">
    <property type="entry name" value="Cation_ATPase_N"/>
    <property type="match status" value="1"/>
</dbReference>
<keyword evidence="25" id="KW-1185">Reference proteome</keyword>
<keyword evidence="16 21" id="KW-0472">Membrane</keyword>
<dbReference type="Pfam" id="PF13246">
    <property type="entry name" value="Cation_ATPase"/>
    <property type="match status" value="1"/>
</dbReference>
<dbReference type="InterPro" id="IPR005775">
    <property type="entry name" value="P-type_ATPase_IIC"/>
</dbReference>
<keyword evidence="21" id="KW-0479">Metal-binding</keyword>
<dbReference type="GO" id="GO:0005524">
    <property type="term" value="F:ATP binding"/>
    <property type="evidence" value="ECO:0007669"/>
    <property type="project" value="UniProtKB-KW"/>
</dbReference>
<evidence type="ECO:0000256" key="19">
    <source>
        <dbReference type="ARBA" id="ARBA00038795"/>
    </source>
</evidence>
<dbReference type="Gene3D" id="2.70.150.10">
    <property type="entry name" value="Calcium-transporting ATPase, cytoplasmic transduction domain A"/>
    <property type="match status" value="1"/>
</dbReference>
<dbReference type="Pfam" id="PF00122">
    <property type="entry name" value="E1-E2_ATPase"/>
    <property type="match status" value="1"/>
</dbReference>
<dbReference type="FunFam" id="3.40.50.1000:FF:000004">
    <property type="entry name" value="Sodium/potassium-transporting ATPase subunit alpha"/>
    <property type="match status" value="1"/>
</dbReference>
<feature type="transmembrane region" description="Helical" evidence="21">
    <location>
        <begin position="929"/>
        <end position="948"/>
    </location>
</feature>
<dbReference type="GO" id="GO:0036376">
    <property type="term" value="P:sodium ion export across plasma membrane"/>
    <property type="evidence" value="ECO:0007669"/>
    <property type="project" value="TreeGrafter"/>
</dbReference>
<dbReference type="PRINTS" id="PR00119">
    <property type="entry name" value="CATATPASE"/>
</dbReference>
<dbReference type="SUPFAM" id="SSF81665">
    <property type="entry name" value="Calcium ATPase, transmembrane domain M"/>
    <property type="match status" value="2"/>
</dbReference>
<reference evidence="24" key="1">
    <citation type="submission" date="2021-11" db="EMBL/GenBank/DDBJ databases">
        <authorList>
            <person name="Schell T."/>
        </authorList>
    </citation>
    <scope>NUCLEOTIDE SEQUENCE</scope>
    <source>
        <strain evidence="24">M5</strain>
    </source>
</reference>
<keyword evidence="10 21" id="KW-0067">ATP-binding</keyword>
<dbReference type="Pfam" id="PF00690">
    <property type="entry name" value="Cation_ATPase_N"/>
    <property type="match status" value="1"/>
</dbReference>
<keyword evidence="13 21" id="KW-1133">Transmembrane helix</keyword>